<dbReference type="EMBL" id="CAFBQP010000161">
    <property type="protein sequence ID" value="CAB5068769.1"/>
    <property type="molecule type" value="Genomic_DNA"/>
</dbReference>
<gene>
    <name evidence="1" type="ORF">UFOPK4306_02519</name>
</gene>
<sequence length="180" mass="19350">MMQSTSCSTPLATTPFGVMRSTPLDSLTSTSVTFVRLNAGRNSSLNVGRLHITRYHGFRASAVEGSATTVSTRPRSSSILAMSAISTTRFRSSRVLGRFSPFGALMALKMRVQPSSMRSSSTGTPAAWSVKFSRRLRCQPGSWVPNQSGSVGRLRRQSTVEGVRWNTNSSPASAATRGIT</sequence>
<proteinExistence type="predicted"/>
<reference evidence="1" key="1">
    <citation type="submission" date="2020-05" db="EMBL/GenBank/DDBJ databases">
        <authorList>
            <person name="Chiriac C."/>
            <person name="Salcher M."/>
            <person name="Ghai R."/>
            <person name="Kavagutti S V."/>
        </authorList>
    </citation>
    <scope>NUCLEOTIDE SEQUENCE</scope>
</reference>
<evidence type="ECO:0000313" key="1">
    <source>
        <dbReference type="EMBL" id="CAB5068769.1"/>
    </source>
</evidence>
<accession>A0A6J7US94</accession>
<organism evidence="1">
    <name type="scientific">freshwater metagenome</name>
    <dbReference type="NCBI Taxonomy" id="449393"/>
    <lineage>
        <taxon>unclassified sequences</taxon>
        <taxon>metagenomes</taxon>
        <taxon>ecological metagenomes</taxon>
    </lineage>
</organism>
<name>A0A6J7US94_9ZZZZ</name>
<protein>
    <submittedName>
        <fullName evidence="1">Unannotated protein</fullName>
    </submittedName>
</protein>
<dbReference type="AlphaFoldDB" id="A0A6J7US94"/>